<dbReference type="PANTHER" id="PTHR10877">
    <property type="entry name" value="POLYCYSTIN FAMILY MEMBER"/>
    <property type="match status" value="1"/>
</dbReference>
<keyword evidence="3" id="KW-1133">Transmembrane helix</keyword>
<organism evidence="5 6">
    <name type="scientific">Adineta steineri</name>
    <dbReference type="NCBI Taxonomy" id="433720"/>
    <lineage>
        <taxon>Eukaryota</taxon>
        <taxon>Metazoa</taxon>
        <taxon>Spiralia</taxon>
        <taxon>Gnathifera</taxon>
        <taxon>Rotifera</taxon>
        <taxon>Eurotatoria</taxon>
        <taxon>Bdelloidea</taxon>
        <taxon>Adinetida</taxon>
        <taxon>Adinetidae</taxon>
        <taxon>Adineta</taxon>
    </lineage>
</organism>
<dbReference type="Gene3D" id="2.60.60.20">
    <property type="entry name" value="PLAT/LH2 domain"/>
    <property type="match status" value="1"/>
</dbReference>
<dbReference type="Proteomes" id="UP000663845">
    <property type="component" value="Unassembled WGS sequence"/>
</dbReference>
<dbReference type="GO" id="GO:0005262">
    <property type="term" value="F:calcium channel activity"/>
    <property type="evidence" value="ECO:0007669"/>
    <property type="project" value="TreeGrafter"/>
</dbReference>
<evidence type="ECO:0000259" key="4">
    <source>
        <dbReference type="PROSITE" id="PS50095"/>
    </source>
</evidence>
<gene>
    <name evidence="5" type="ORF">JYZ213_LOCUS38880</name>
</gene>
<keyword evidence="3" id="KW-0472">Membrane</keyword>
<comment type="caution">
    <text evidence="5">The sequence shown here is derived from an EMBL/GenBank/DDBJ whole genome shotgun (WGS) entry which is preliminary data.</text>
</comment>
<name>A0A815M4A5_9BILA</name>
<dbReference type="InterPro" id="IPR042060">
    <property type="entry name" value="PLAT_polycystin1"/>
</dbReference>
<evidence type="ECO:0000256" key="3">
    <source>
        <dbReference type="SAM" id="Phobius"/>
    </source>
</evidence>
<evidence type="ECO:0000256" key="1">
    <source>
        <dbReference type="ARBA" id="ARBA00007200"/>
    </source>
</evidence>
<dbReference type="PANTHER" id="PTHR10877:SF150">
    <property type="entry name" value="REJ DOMAIN-CONTAINING PROTEIN"/>
    <property type="match status" value="1"/>
</dbReference>
<feature type="transmembrane region" description="Helical" evidence="3">
    <location>
        <begin position="1057"/>
        <end position="1075"/>
    </location>
</feature>
<dbReference type="Pfam" id="PF01477">
    <property type="entry name" value="PLAT"/>
    <property type="match status" value="1"/>
</dbReference>
<evidence type="ECO:0000256" key="2">
    <source>
        <dbReference type="PROSITE-ProRule" id="PRU00152"/>
    </source>
</evidence>
<evidence type="ECO:0000313" key="6">
    <source>
        <dbReference type="Proteomes" id="UP000663845"/>
    </source>
</evidence>
<feature type="domain" description="PLAT" evidence="4">
    <location>
        <begin position="1100"/>
        <end position="1219"/>
    </location>
</feature>
<proteinExistence type="inferred from homology"/>
<dbReference type="EMBL" id="CAJNOG010001194">
    <property type="protein sequence ID" value="CAF1419451.1"/>
    <property type="molecule type" value="Genomic_DNA"/>
</dbReference>
<dbReference type="CDD" id="cd01752">
    <property type="entry name" value="PLAT_polycystin"/>
    <property type="match status" value="1"/>
</dbReference>
<dbReference type="InterPro" id="IPR001024">
    <property type="entry name" value="PLAT/LH2_dom"/>
</dbReference>
<reference evidence="5" key="1">
    <citation type="submission" date="2021-02" db="EMBL/GenBank/DDBJ databases">
        <authorList>
            <person name="Nowell W R."/>
        </authorList>
    </citation>
    <scope>NUCLEOTIDE SEQUENCE</scope>
</reference>
<evidence type="ECO:0000313" key="5">
    <source>
        <dbReference type="EMBL" id="CAF1419451.1"/>
    </source>
</evidence>
<dbReference type="InterPro" id="IPR051223">
    <property type="entry name" value="Polycystin"/>
</dbReference>
<dbReference type="InterPro" id="IPR002859">
    <property type="entry name" value="PKD/REJ-like"/>
</dbReference>
<keyword evidence="3" id="KW-0812">Transmembrane</keyword>
<dbReference type="SMART" id="SM00308">
    <property type="entry name" value="LH2"/>
    <property type="match status" value="1"/>
</dbReference>
<dbReference type="GO" id="GO:0050982">
    <property type="term" value="P:detection of mechanical stimulus"/>
    <property type="evidence" value="ECO:0007669"/>
    <property type="project" value="TreeGrafter"/>
</dbReference>
<comment type="similarity">
    <text evidence="1">Belongs to the polycystin family.</text>
</comment>
<dbReference type="Pfam" id="PF02010">
    <property type="entry name" value="REJ"/>
    <property type="match status" value="1"/>
</dbReference>
<dbReference type="SUPFAM" id="SSF49723">
    <property type="entry name" value="Lipase/lipooxygenase domain (PLAT/LH2 domain)"/>
    <property type="match status" value="1"/>
</dbReference>
<dbReference type="PROSITE" id="PS50095">
    <property type="entry name" value="PLAT"/>
    <property type="match status" value="1"/>
</dbReference>
<accession>A0A815M4A5</accession>
<comment type="caution">
    <text evidence="2">Lacks conserved residue(s) required for the propagation of feature annotation.</text>
</comment>
<dbReference type="InterPro" id="IPR036392">
    <property type="entry name" value="PLAT/LH2_dom_sf"/>
</dbReference>
<dbReference type="GO" id="GO:0016020">
    <property type="term" value="C:membrane"/>
    <property type="evidence" value="ECO:0007669"/>
    <property type="project" value="TreeGrafter"/>
</dbReference>
<protein>
    <recommendedName>
        <fullName evidence="4">PLAT domain-containing protein</fullName>
    </recommendedName>
</protein>
<dbReference type="FunFam" id="2.60.60.20:FF:000022">
    <property type="entry name" value="Uncharacterized protein"/>
    <property type="match status" value="1"/>
</dbReference>
<feature type="transmembrane region" description="Helical" evidence="3">
    <location>
        <begin position="1262"/>
        <end position="1283"/>
    </location>
</feature>
<sequence length="1335" mass="150263">MSYRRSQDFYISSMIQFNCDGSLSTTTKWTVKNCTSISCSFEIVLNEKVMTTFSELYIPSRTLDYGVYQLTLTVTMIDLPNLKSSSSVYVRITATGITANLVQLGTSMITRGNQQDLLLDPGTFSVDPDEDTFDATKWKYTYYCRIYGLYNFPNIQGILLSIGDSTIDPYNPSCLSSRSGNGTGLIFGNLTLSPNSSLTVLGGSLQENQIYQFMVYMENRKNSSLQGTGYVFVTVEVTHPQLIAVGCVISTMCVPNLEFQLLNPTTQVALFTLGIGTCTNLESIKWNIYQGSDNSTSSNYTQWTLFNETILYENIWFFGTNTNNFTATDQLFLNNLQISLWRFEVVYTFQSAVSTSALNFIINQPPSNGSCSINPLNGTITTLFTIECPDWYDVDGIKDYSLYTWTTDISQRTIIAFSSEYNFQVRLPAGDNGTSLLNLVVYVRDLLNSVTQVNISSVNIIADMAIINDLIDKITNSSSTITNNAIVRLLSSGNQNVVGQMIISLSQELNQMSSENLDKAISNGIAAVDISVSLLGSQRLKQILIPLNESALIDYNIELNSLANVRDYLVTFITDLLVTTSNSIILQSSSLAQLTQATNQLTRNTLMLVSNRCYELSAALYTMFEKISYEDAQSASNQLFQCASNILNGVNGPLQGRTEVLDLDNSRANAISIDYDTDLESAWSNLNLFSDGNDFSTETIEKNRNLYYQKQLANQINSQVTEIISLLTSSLNIHLNIGQSSLLNTSQSFVSLETISIQSLKDRLVKQVENAQFNIPSDFILNTTSNSSISLRSRVDPLASFGNFQNTNLSRSIALSIIDQNGNQVSFQANENNPIQLIIPRDPNVLIPSMYLQNVTSINSTINNLLFNYHYINITSSLPISVHFEIHSLNQSLAYLFIYKFDQTPLLNSSINIIDGWTMFCPYNLTNDDIYRYFIDNQQAPGHQSLIFGIRELNSTEINNYCLNNSSINTSLPITDEPYDFTSNYELRIYTSGCYYLDENNNWKSDGLTVGPLTNLYKTECLSTHLTTFAGGFIVLPAPINWSYVFANADFSKNKTVYLTMIFTSIIYIALLIYARFKDKKDIEKLGVTPLADNNKSDHYYYQILVFTGQRTNAGTDSKVYFVLSGENDQTQVRLFSDPHRKIFQRGGIDSFIIAVPKSLGLLDYIRIWHDNTGEGSSASWFLKYIIVRDLQTLDKSYFISQQWFAVEKDDGRIERILPIASEAEMQEFSYVLSKKAYHSISDGHLWFSIFSRPPSNKFTRVQRCTCCFVLFFTSMLINIMYYDLSNEANASSETHNGALSIGPFYIAPQQVYIDFYSEKYRLHSYPSVSIIFNF</sequence>